<feature type="transmembrane region" description="Helical" evidence="7">
    <location>
        <begin position="636"/>
        <end position="657"/>
    </location>
</feature>
<feature type="region of interest" description="Disordered" evidence="6">
    <location>
        <begin position="1743"/>
        <end position="1773"/>
    </location>
</feature>
<feature type="transmembrane region" description="Helical" evidence="7">
    <location>
        <begin position="472"/>
        <end position="491"/>
    </location>
</feature>
<feature type="domain" description="Piezo THU9 and anchor" evidence="10">
    <location>
        <begin position="2079"/>
        <end position="2319"/>
    </location>
</feature>
<feature type="domain" description="Piezo non-specific cation channel cap" evidence="8">
    <location>
        <begin position="2381"/>
        <end position="2677"/>
    </location>
</feature>
<reference evidence="11 12" key="1">
    <citation type="journal article" date="2024" name="Nat. Commun.">
        <title>Phylogenomics reveals the evolutionary origins of lichenization in chlorophyte algae.</title>
        <authorList>
            <person name="Puginier C."/>
            <person name="Libourel C."/>
            <person name="Otte J."/>
            <person name="Skaloud P."/>
            <person name="Haon M."/>
            <person name="Grisel S."/>
            <person name="Petersen M."/>
            <person name="Berrin J.G."/>
            <person name="Delaux P.M."/>
            <person name="Dal Grande F."/>
            <person name="Keller J."/>
        </authorList>
    </citation>
    <scope>NUCLEOTIDE SEQUENCE [LARGE SCALE GENOMIC DNA]</scope>
    <source>
        <strain evidence="11 12">SAG 2043</strain>
    </source>
</reference>
<feature type="domain" description="Piezo transmembrane helical unit" evidence="9">
    <location>
        <begin position="1627"/>
        <end position="1734"/>
    </location>
</feature>
<feature type="transmembrane region" description="Helical" evidence="7">
    <location>
        <begin position="876"/>
        <end position="897"/>
    </location>
</feature>
<organism evidence="11 12">
    <name type="scientific">[Myrmecia] bisecta</name>
    <dbReference type="NCBI Taxonomy" id="41462"/>
    <lineage>
        <taxon>Eukaryota</taxon>
        <taxon>Viridiplantae</taxon>
        <taxon>Chlorophyta</taxon>
        <taxon>core chlorophytes</taxon>
        <taxon>Trebouxiophyceae</taxon>
        <taxon>Trebouxiales</taxon>
        <taxon>Trebouxiaceae</taxon>
        <taxon>Myrmecia</taxon>
    </lineage>
</organism>
<evidence type="ECO:0000313" key="11">
    <source>
        <dbReference type="EMBL" id="KAK9824077.1"/>
    </source>
</evidence>
<evidence type="ECO:0000259" key="9">
    <source>
        <dbReference type="Pfam" id="PF23188"/>
    </source>
</evidence>
<feature type="transmembrane region" description="Helical" evidence="7">
    <location>
        <begin position="2294"/>
        <end position="2318"/>
    </location>
</feature>
<feature type="transmembrane region" description="Helical" evidence="7">
    <location>
        <begin position="846"/>
        <end position="864"/>
    </location>
</feature>
<evidence type="ECO:0000256" key="5">
    <source>
        <dbReference type="ARBA" id="ARBA00023136"/>
    </source>
</evidence>
<evidence type="ECO:0000256" key="2">
    <source>
        <dbReference type="ARBA" id="ARBA00007821"/>
    </source>
</evidence>
<evidence type="ECO:0000259" key="10">
    <source>
        <dbReference type="Pfam" id="PF24874"/>
    </source>
</evidence>
<feature type="transmembrane region" description="Helical" evidence="7">
    <location>
        <begin position="1166"/>
        <end position="1187"/>
    </location>
</feature>
<feature type="region of interest" description="Disordered" evidence="6">
    <location>
        <begin position="276"/>
        <end position="304"/>
    </location>
</feature>
<feature type="transmembrane region" description="Helical" evidence="7">
    <location>
        <begin position="313"/>
        <end position="332"/>
    </location>
</feature>
<feature type="region of interest" description="Disordered" evidence="6">
    <location>
        <begin position="1580"/>
        <end position="1604"/>
    </location>
</feature>
<evidence type="ECO:0000256" key="4">
    <source>
        <dbReference type="ARBA" id="ARBA00022989"/>
    </source>
</evidence>
<feature type="transmembrane region" description="Helical" evidence="7">
    <location>
        <begin position="338"/>
        <end position="367"/>
    </location>
</feature>
<feature type="transmembrane region" description="Helical" evidence="7">
    <location>
        <begin position="1667"/>
        <end position="1686"/>
    </location>
</feature>
<proteinExistence type="inferred from homology"/>
<comment type="caution">
    <text evidence="11">The sequence shown here is derived from an EMBL/GenBank/DDBJ whole genome shotgun (WGS) entry which is preliminary data.</text>
</comment>
<feature type="transmembrane region" description="Helical" evidence="7">
    <location>
        <begin position="2081"/>
        <end position="2100"/>
    </location>
</feature>
<comment type="subcellular location">
    <subcellularLocation>
        <location evidence="1">Membrane</location>
        <topology evidence="1">Multi-pass membrane protein</topology>
    </subcellularLocation>
</comment>
<comment type="similarity">
    <text evidence="2">Belongs to the PIEZO (TC 1.A.75) family.</text>
</comment>
<dbReference type="GO" id="GO:0042391">
    <property type="term" value="P:regulation of membrane potential"/>
    <property type="evidence" value="ECO:0007669"/>
    <property type="project" value="TreeGrafter"/>
</dbReference>
<keyword evidence="4 7" id="KW-1133">Transmembrane helix</keyword>
<feature type="transmembrane region" description="Helical" evidence="7">
    <location>
        <begin position="664"/>
        <end position="681"/>
    </location>
</feature>
<evidence type="ECO:0000259" key="8">
    <source>
        <dbReference type="Pfam" id="PF12166"/>
    </source>
</evidence>
<feature type="compositionally biased region" description="Polar residues" evidence="6">
    <location>
        <begin position="1533"/>
        <end position="1555"/>
    </location>
</feature>
<dbReference type="Pfam" id="PF12166">
    <property type="entry name" value="Piezo_cap"/>
    <property type="match status" value="1"/>
</dbReference>
<evidence type="ECO:0000313" key="12">
    <source>
        <dbReference type="Proteomes" id="UP001489004"/>
    </source>
</evidence>
<feature type="region of interest" description="Disordered" evidence="6">
    <location>
        <begin position="1521"/>
        <end position="1563"/>
    </location>
</feature>
<sequence>MRDITCQPHRSYAPIACAAVLLLAFTNRSLTGLCFLLAFGVWGLVRSSRASPASANRIPKVLWSLVAALSAATVVLQLVLQAAYAIGTQAWATNPRTERVLRLIGFPQASGYDLLLAVAAPAFCFVAATREAKTYKQASQRRPGVERQQTSPAPTTQSGLVGALHKSTVLQWAKGYSNPAAWLGLYEVSMESPWQILLPEVAQLVALHSLFVSLGFCALERRKQECEASAPRASADGAVLDAEDVHSPLSGTSSAGLMAGGWESLQSLWPPQTDAAAASERSWESESHTSRGQNGPVLVSSAQPKGHKSIGRLATLVVPMLAGALIHGVEVVSSSPSLVAVALTCFSLVVPSVASEVCLVIGLKASASQARHQQRRRTLSTASSLGPGDLHQPLLSPRQGPARSNAGTAAPLQERSNSGAQRDGVVYVDMPGVEAGELPQSAVGGSPRSSHGTTGGNDGSAWNILAISIAQTAWYTGFVVLPFALFAAGVSQRDLLHGAYLLILLVSFLAAVLRLEPSLHTATLSDNQHWLLRIYASLHVVAMYTVMVDDLPGIPPVLQPAPAQPVFEDLGLWHPSIRRGILPVLATLLLATAHASLGSWLQQQQLRQPGSRALAAFDHATSAEEVLAQHPVPVVWLGKVVVSVGALLVVAQAYLLVLWACPRGLLGLTYLALLIVIFVYPPRLSFPTDEQPNTSQPAGRTAQHNSSRWRWVAPALLGLLAAADCTLQYTLAATRLFEIAHVPESVIHFLEDVVGIDRSVSAWALTLRLMRGFSLLGALHLYRFGFAVGTLQAQHEMYRTDPAEVAHRRLRGQASYSAFLKRFLIRHADKILVFVVFGAAMQRPGALGWILVAGLAVLAPVLGGPTSSEAFRNRTVLAALASADLLAATWMIAQYAFQVGWLRDFLGGPDSWLVQLLIWVGLRPIGRDALNLEATLRTKCLLLVAVTLKRRTQRWLEKLPREVKEAAPLGAPCVLFWPPPWCGIPDDGQGGGWWERLKQTVVMQALIFAAKDIQRRVHRTIRTVLRALDWPVTEPERQPTAGRGAQAHGKQAAGAAVAAEKTWLLTLVLMKEGLKGWLEVVWADWGLEVNMLALLIAAFTAVNALSLTHIAIVAVGMAAKPPQQSTAWRVVVLPMLALQLIQQYSFKISLPPLPSIQDGPGPAAHLAGAWGAVLSLLASDVLPGLLAQHHRWQPTLQDWLGFGYIDNLALWALFVAFISTVKQVHFDAWLDYAPEPQRRAFYEFWGRFRTGYVPLLAAPPAPTDPLEEPLELEAQAAWTWLDWARYLFYRHYTDIVLIAVVALCTLENDVIHATYLAIALYFFRRRESLRVKRNALFRWLPIYNMAVMVLTLAYQSPFENIWGIDLSPRRGCSLAHILGLYKLTSRSGRVIAARGWIADVLLWTIARLQTRIFESPVYEQAMALAAEQQAMEAHMVAAVQWRDERAQAREALEHSRLRKARALRVARLKAGVLKSGGSFGVDPHLLDLDADVYASTSSASGDSDALSDPLAAYIHTDSPRATAQVPAWRRSGSAGSLHNPTATSRGQPYSAQPSPFASPARIPSGSLGAQPFTETSAFAYPAQPQPSSTASPAQPWQPAPRPVDKQSRKKLSWWQKLRRRLGRTDRESYICYALYILVFVVDFGVLTLVFQVSVMLYALITQSPSRVYWQLLLVYSEGLLIAQYVYQIPTRLHCAFVTPQFQYYMDLLGLHGNAFRCIPIFCVYLATLMHTYRLARHQVPMTASAADDQPQPSRLRLERAEPSESGSAGPARLNGQAHADIEAGVISVPSSPTAAESSGPWPEASGGRGRPRELLDAVLSFAVSAYEFVKRTCSASERPLHFDKVQLAACPDAAAFCVSSRGGVYAQQQVQAILDRYRYIDIAAALLRRRRGSQQEGVLFPRASHSAGAKTFSPAEPYAAWPQDTTRVAAADGTAGGEIYAEDEPSTPTASGVAGAEQDPAEPRAAQQRGYVDLSTIGPLRVITEEMLDEGEPEAVSALFQVIPERSTRQNSAWLSPVDGWPIRSLRPAQHTAQTLLPGSPGGRGPVQADPEPRPGPGEEAEQPPIKIIDVEWHSRPEQDWYAATLAVDTLAFLYVVLFYQSVVNSARTLADITDERVVPVDFLAVLIILFLFMVLDRLVYTLGNHLGKALLLVGQMALFYWYCMELFWSPSTSSGARMHLRILMALKSLSFAFSALQLRTGYPPPASYRGGYGRHTYVFMRHAGTWGDLGFRIFVAIPFLYELRALLDWSCTPTTLTLFDWLKLEDINTSLFFVRCDRISREKRKLGEPQPRYIKFFQGTLLFLGLLLLLWVPLLIFSSGNPTYQVPELVSFNMNATIGTAAAGDGFRSAEVFPTFAAGNRRFQAQWVGNGSLPGAMGQQYTPDQLKLLCVTQDADELWQATPVARSALYDLLDEPDAAMSFGWTIVRSGPAPSVHGNPVCQGSDLVKLAGETRAQLREMLEGARNTTTIMVLNQTDPEGALPGHGGRRGLYNLFWQLRGDMCNVKTYFAYSDPKPGAQGPAVLDQKVGCNASLAGSDAQQVWWRLDCQVLDAADQPVNNTQNGWSTCNTSHQGPRVVAVVERVQGGFIGQTLSAYGITGLYITVVFGIGRLLRFSTQNIRMRIPYDDLPDPRRLMVLCQDIYIARAEGELVLEEELYWALINIYRMPAVLFELTKKKEI</sequence>
<feature type="transmembrane region" description="Helical" evidence="7">
    <location>
        <begin position="497"/>
        <end position="515"/>
    </location>
</feature>
<accession>A0AAW1QRP9</accession>
<evidence type="ECO:0000256" key="7">
    <source>
        <dbReference type="SAM" id="Phobius"/>
    </source>
</evidence>
<feature type="transmembrane region" description="Helical" evidence="7">
    <location>
        <begin position="12"/>
        <end position="42"/>
    </location>
</feature>
<dbReference type="InterPro" id="IPR031334">
    <property type="entry name" value="Piezo_cap_dom"/>
</dbReference>
<feature type="transmembrane region" description="Helical" evidence="7">
    <location>
        <begin position="1199"/>
        <end position="1221"/>
    </location>
</feature>
<dbReference type="GO" id="GO:0008381">
    <property type="term" value="F:mechanosensitive monoatomic ion channel activity"/>
    <property type="evidence" value="ECO:0007669"/>
    <property type="project" value="InterPro"/>
</dbReference>
<feature type="transmembrane region" description="Helical" evidence="7">
    <location>
        <begin position="1127"/>
        <end position="1146"/>
    </location>
</feature>
<feature type="transmembrane region" description="Helical" evidence="7">
    <location>
        <begin position="1632"/>
        <end position="1660"/>
    </location>
</feature>
<evidence type="ECO:0000256" key="6">
    <source>
        <dbReference type="SAM" id="MobiDB-lite"/>
    </source>
</evidence>
<feature type="transmembrane region" description="Helical" evidence="7">
    <location>
        <begin position="2121"/>
        <end position="2141"/>
    </location>
</feature>
<dbReference type="InterPro" id="IPR056768">
    <property type="entry name" value="THU_Piezo"/>
</dbReference>
<keyword evidence="5 7" id="KW-0472">Membrane</keyword>
<dbReference type="PANTHER" id="PTHR13167:SF25">
    <property type="entry name" value="PIEZO-TYPE MECHANOSENSITIVE ION CHANNEL COMPONENT"/>
    <property type="match status" value="1"/>
</dbReference>
<dbReference type="GO" id="GO:0005261">
    <property type="term" value="F:monoatomic cation channel activity"/>
    <property type="evidence" value="ECO:0007669"/>
    <property type="project" value="TreeGrafter"/>
</dbReference>
<feature type="transmembrane region" description="Helical" evidence="7">
    <location>
        <begin position="1091"/>
        <end position="1115"/>
    </location>
</feature>
<dbReference type="Pfam" id="PF23188">
    <property type="entry name" value="THU_Piezo1"/>
    <property type="match status" value="1"/>
</dbReference>
<dbReference type="Pfam" id="PF24874">
    <property type="entry name" value="Piezo_THU9_anchor"/>
    <property type="match status" value="1"/>
</dbReference>
<keyword evidence="12" id="KW-1185">Reference proteome</keyword>
<dbReference type="GO" id="GO:0071260">
    <property type="term" value="P:cellular response to mechanical stimulus"/>
    <property type="evidence" value="ECO:0007669"/>
    <property type="project" value="TreeGrafter"/>
</dbReference>
<dbReference type="InterPro" id="IPR056770">
    <property type="entry name" value="Piezo_THU9_anchor"/>
</dbReference>
<dbReference type="GO" id="GO:0050982">
    <property type="term" value="P:detection of mechanical stimulus"/>
    <property type="evidence" value="ECO:0007669"/>
    <property type="project" value="TreeGrafter"/>
</dbReference>
<evidence type="ECO:0008006" key="13">
    <source>
        <dbReference type="Google" id="ProtNLM"/>
    </source>
</evidence>
<keyword evidence="3 7" id="KW-0812">Transmembrane</keyword>
<feature type="compositionally biased region" description="Polar residues" evidence="6">
    <location>
        <begin position="147"/>
        <end position="159"/>
    </location>
</feature>
<feature type="compositionally biased region" description="Low complexity" evidence="6">
    <location>
        <begin position="1581"/>
        <end position="1594"/>
    </location>
</feature>
<dbReference type="InterPro" id="IPR027272">
    <property type="entry name" value="Piezo"/>
</dbReference>
<feature type="region of interest" description="Disordered" evidence="6">
    <location>
        <begin position="2033"/>
        <end position="2063"/>
    </location>
</feature>
<feature type="region of interest" description="Disordered" evidence="6">
    <location>
        <begin position="137"/>
        <end position="159"/>
    </location>
</feature>
<dbReference type="PANTHER" id="PTHR13167">
    <property type="entry name" value="PIEZO-TYPE MECHANOSENSITIVE ION CHANNEL COMPONENT"/>
    <property type="match status" value="1"/>
</dbReference>
<feature type="transmembrane region" description="Helical" evidence="7">
    <location>
        <begin position="2594"/>
        <end position="2614"/>
    </location>
</feature>
<feature type="transmembrane region" description="Helical" evidence="7">
    <location>
        <begin position="1295"/>
        <end position="1323"/>
    </location>
</feature>
<protein>
    <recommendedName>
        <fullName evidence="13">Piezo non-specific cation channel R-Ras-binding domain-containing protein</fullName>
    </recommendedName>
</protein>
<dbReference type="EMBL" id="JALJOR010000002">
    <property type="protein sequence ID" value="KAK9824077.1"/>
    <property type="molecule type" value="Genomic_DNA"/>
</dbReference>
<dbReference type="Proteomes" id="UP001489004">
    <property type="component" value="Unassembled WGS sequence"/>
</dbReference>
<dbReference type="GO" id="GO:0016020">
    <property type="term" value="C:membrane"/>
    <property type="evidence" value="ECO:0007669"/>
    <property type="project" value="UniProtKB-SubCell"/>
</dbReference>
<feature type="transmembrane region" description="Helical" evidence="7">
    <location>
        <begin position="109"/>
        <end position="128"/>
    </location>
</feature>
<evidence type="ECO:0000256" key="3">
    <source>
        <dbReference type="ARBA" id="ARBA00022692"/>
    </source>
</evidence>
<feature type="transmembrane region" description="Helical" evidence="7">
    <location>
        <begin position="2147"/>
        <end position="2169"/>
    </location>
</feature>
<feature type="region of interest" description="Disordered" evidence="6">
    <location>
        <begin position="1938"/>
        <end position="1970"/>
    </location>
</feature>
<feature type="transmembrane region" description="Helical" evidence="7">
    <location>
        <begin position="62"/>
        <end position="88"/>
    </location>
</feature>
<evidence type="ECO:0000256" key="1">
    <source>
        <dbReference type="ARBA" id="ARBA00004141"/>
    </source>
</evidence>
<feature type="region of interest" description="Disordered" evidence="6">
    <location>
        <begin position="1789"/>
        <end position="1809"/>
    </location>
</feature>
<name>A0AAW1QRP9_9CHLO</name>
<gene>
    <name evidence="11" type="ORF">WJX72_007565</name>
</gene>
<feature type="region of interest" description="Disordered" evidence="6">
    <location>
        <begin position="370"/>
        <end position="418"/>
    </location>
</feature>